<dbReference type="Proteomes" id="UP001149090">
    <property type="component" value="Unassembled WGS sequence"/>
</dbReference>
<evidence type="ECO:0000256" key="3">
    <source>
        <dbReference type="ARBA" id="ARBA00022946"/>
    </source>
</evidence>
<gene>
    <name evidence="9" type="ORF">M0811_13398</name>
</gene>
<dbReference type="AlphaFoldDB" id="A0A9Q0R5C6"/>
<evidence type="ECO:0000256" key="7">
    <source>
        <dbReference type="ARBA" id="ARBA00035140"/>
    </source>
</evidence>
<evidence type="ECO:0000313" key="9">
    <source>
        <dbReference type="EMBL" id="KAJ5066629.1"/>
    </source>
</evidence>
<name>A0A9Q0R5C6_ANAIG</name>
<dbReference type="OrthoDB" id="274828at2759"/>
<evidence type="ECO:0000256" key="5">
    <source>
        <dbReference type="ARBA" id="ARBA00023128"/>
    </source>
</evidence>
<evidence type="ECO:0000256" key="2">
    <source>
        <dbReference type="ARBA" id="ARBA00009863"/>
    </source>
</evidence>
<dbReference type="OMA" id="RICGMES"/>
<comment type="similarity">
    <text evidence="2">Belongs to the mitochondrion-specific ribosomal protein mS29 family.</text>
</comment>
<comment type="caution">
    <text evidence="9">The sequence shown here is derived from an EMBL/GenBank/DDBJ whole genome shotgun (WGS) entry which is preliminary data.</text>
</comment>
<evidence type="ECO:0000256" key="8">
    <source>
        <dbReference type="SAM" id="MobiDB-lite"/>
    </source>
</evidence>
<dbReference type="InterPro" id="IPR019368">
    <property type="entry name" value="Ribosomal_mS29"/>
</dbReference>
<dbReference type="PANTHER" id="PTHR12810:SF0">
    <property type="entry name" value="SMALL RIBOSOMAL SUBUNIT PROTEIN MS29"/>
    <property type="match status" value="1"/>
</dbReference>
<dbReference type="SUPFAM" id="SSF52540">
    <property type="entry name" value="P-loop containing nucleoside triphosphate hydrolases"/>
    <property type="match status" value="1"/>
</dbReference>
<dbReference type="GO" id="GO:0003735">
    <property type="term" value="F:structural constituent of ribosome"/>
    <property type="evidence" value="ECO:0007669"/>
    <property type="project" value="TreeGrafter"/>
</dbReference>
<feature type="compositionally biased region" description="Basic and acidic residues" evidence="8">
    <location>
        <begin position="12"/>
        <end position="42"/>
    </location>
</feature>
<evidence type="ECO:0000256" key="6">
    <source>
        <dbReference type="ARBA" id="ARBA00023274"/>
    </source>
</evidence>
<evidence type="ECO:0000256" key="1">
    <source>
        <dbReference type="ARBA" id="ARBA00004173"/>
    </source>
</evidence>
<keyword evidence="6" id="KW-0687">Ribonucleoprotein</keyword>
<evidence type="ECO:0000256" key="4">
    <source>
        <dbReference type="ARBA" id="ARBA00022980"/>
    </source>
</evidence>
<dbReference type="Pfam" id="PF10236">
    <property type="entry name" value="DAP3"/>
    <property type="match status" value="1"/>
</dbReference>
<dbReference type="GO" id="GO:0005763">
    <property type="term" value="C:mitochondrial small ribosomal subunit"/>
    <property type="evidence" value="ECO:0007669"/>
    <property type="project" value="TreeGrafter"/>
</dbReference>
<comment type="subcellular location">
    <subcellularLocation>
        <location evidence="1">Mitochondrion</location>
    </subcellularLocation>
</comment>
<evidence type="ECO:0000313" key="10">
    <source>
        <dbReference type="Proteomes" id="UP001149090"/>
    </source>
</evidence>
<keyword evidence="4 9" id="KW-0689">Ribosomal protein</keyword>
<keyword evidence="10" id="KW-1185">Reference proteome</keyword>
<keyword evidence="5" id="KW-0496">Mitochondrion</keyword>
<dbReference type="InterPro" id="IPR027417">
    <property type="entry name" value="P-loop_NTPase"/>
</dbReference>
<accession>A0A9Q0R5C6</accession>
<organism evidence="9 10">
    <name type="scientific">Anaeramoeba ignava</name>
    <name type="common">Anaerobic marine amoeba</name>
    <dbReference type="NCBI Taxonomy" id="1746090"/>
    <lineage>
        <taxon>Eukaryota</taxon>
        <taxon>Metamonada</taxon>
        <taxon>Anaeramoebidae</taxon>
        <taxon>Anaeramoeba</taxon>
    </lineage>
</organism>
<protein>
    <recommendedName>
        <fullName evidence="7">Small ribosomal subunit protein mS29</fullName>
    </recommendedName>
</protein>
<sequence length="655" mass="77789">MNSNLQNKIKKRKEDSNQIEKQEEKKIKTSKLNQEEKKEENLSKSILNHSKKKNVNRVGVIDLNFKLGFPQSIEKHEVENSIPILIRQQTQEILQKIEKNGFIKSYIFTGPPGVGKSYMLYHIADYCSKLSNWVVIYLPNIDEWINQESYVISRKIVINLIQNYQSILSKCFAFEYDTKLWDEKNPTEESKTKMISECTRLLNYLMMGNLFDIRVLVAIDEWNFLFRQERKYQEHILDIFKIIPTINQGFFLAAVSSSFHYPIDPNNSNKRFLECRIPIQIFNEAEFQSIINWLKQNDYLPQSMKDEEIEKFTARIPKLIGFLFQSYYNYRLSQKQNWLSHAHYLAEESYESMISHVLDKKKIDYDQVNFIKNIYLNSPIKYLEDEWKFLGLFKKNNQTNEFNPICESVRKAFMSVFHHKPNSYLSILASNEQSRWISVELYVFESFISKIQKSITIPNINLRGEKGKNQQEFTIFLTQQILQQPSETLDKLEPGTFLKCYRDHPAIDCIAYSTTKELFYIQISEKSYSQHIPKIDSLFETTFNRTEETILQYYSRICGMESEYQQCEFTKTKKERTIKLPANQYYIYITTSSHYYKKAKSQYSDDPVILINYENISQLNPDLWVSISKFFENEVEKHSNQEIHNSNSNSNYIFK</sequence>
<proteinExistence type="inferred from homology"/>
<dbReference type="EMBL" id="JAPDFW010000138">
    <property type="protein sequence ID" value="KAJ5066629.1"/>
    <property type="molecule type" value="Genomic_DNA"/>
</dbReference>
<feature type="region of interest" description="Disordered" evidence="8">
    <location>
        <begin position="1"/>
        <end position="45"/>
    </location>
</feature>
<dbReference type="PANTHER" id="PTHR12810">
    <property type="entry name" value="MITOCHONDRIAL 28S RIBOSOMAL PROTEIN S29"/>
    <property type="match status" value="1"/>
</dbReference>
<reference evidence="9" key="1">
    <citation type="submission" date="2022-10" db="EMBL/GenBank/DDBJ databases">
        <title>Novel sulphate-reducing endosymbionts in the free-living metamonad Anaeramoeba.</title>
        <authorList>
            <person name="Jerlstrom-Hultqvist J."/>
            <person name="Cepicka I."/>
            <person name="Gallot-Lavallee L."/>
            <person name="Salas-Leiva D."/>
            <person name="Curtis B.A."/>
            <person name="Zahonova K."/>
            <person name="Pipaliya S."/>
            <person name="Dacks J."/>
            <person name="Roger A.J."/>
        </authorList>
    </citation>
    <scope>NUCLEOTIDE SEQUENCE</scope>
    <source>
        <strain evidence="9">BMAN</strain>
    </source>
</reference>
<dbReference type="Gene3D" id="3.40.50.300">
    <property type="entry name" value="P-loop containing nucleotide triphosphate hydrolases"/>
    <property type="match status" value="1"/>
</dbReference>
<keyword evidence="3" id="KW-0809">Transit peptide</keyword>